<dbReference type="AlphaFoldDB" id="A0A919KPJ1"/>
<comment type="caution">
    <text evidence="3">The sequence shown here is derived from an EMBL/GenBank/DDBJ whole genome shotgun (WGS) entry which is preliminary data.</text>
</comment>
<dbReference type="SUPFAM" id="SSF55874">
    <property type="entry name" value="ATPase domain of HSP90 chaperone/DNA topoisomerase II/histidine kinase"/>
    <property type="match status" value="1"/>
</dbReference>
<dbReference type="Pfam" id="PF13581">
    <property type="entry name" value="HATPase_c_2"/>
    <property type="match status" value="1"/>
</dbReference>
<keyword evidence="1" id="KW-0808">Transferase</keyword>
<name>A0A919KPJ1_9ACTN</name>
<feature type="domain" description="Histidine kinase/HSP90-like ATPase" evidence="2">
    <location>
        <begin position="49"/>
        <end position="123"/>
    </location>
</feature>
<organism evidence="3 4">
    <name type="scientific">Kitasatospora indigofera</name>
    <dbReference type="NCBI Taxonomy" id="67307"/>
    <lineage>
        <taxon>Bacteria</taxon>
        <taxon>Bacillati</taxon>
        <taxon>Actinomycetota</taxon>
        <taxon>Actinomycetes</taxon>
        <taxon>Kitasatosporales</taxon>
        <taxon>Streptomycetaceae</taxon>
        <taxon>Kitasatospora</taxon>
    </lineage>
</organism>
<dbReference type="Proteomes" id="UP000617734">
    <property type="component" value="Unassembled WGS sequence"/>
</dbReference>
<keyword evidence="1" id="KW-0418">Kinase</keyword>
<dbReference type="GO" id="GO:0004674">
    <property type="term" value="F:protein serine/threonine kinase activity"/>
    <property type="evidence" value="ECO:0007669"/>
    <property type="project" value="UniProtKB-KW"/>
</dbReference>
<reference evidence="3" key="1">
    <citation type="journal article" date="2014" name="Int. J. Syst. Evol. Microbiol.">
        <title>Complete genome sequence of Corynebacterium casei LMG S-19264T (=DSM 44701T), isolated from a smear-ripened cheese.</title>
        <authorList>
            <consortium name="US DOE Joint Genome Institute (JGI-PGF)"/>
            <person name="Walter F."/>
            <person name="Albersmeier A."/>
            <person name="Kalinowski J."/>
            <person name="Ruckert C."/>
        </authorList>
    </citation>
    <scope>NUCLEOTIDE SEQUENCE</scope>
    <source>
        <strain evidence="3">JCM 4646</strain>
    </source>
</reference>
<proteinExistence type="predicted"/>
<protein>
    <recommendedName>
        <fullName evidence="2">Histidine kinase/HSP90-like ATPase domain-containing protein</fullName>
    </recommendedName>
</protein>
<dbReference type="InterPro" id="IPR036890">
    <property type="entry name" value="HATPase_C_sf"/>
</dbReference>
<evidence type="ECO:0000313" key="3">
    <source>
        <dbReference type="EMBL" id="GHH66969.1"/>
    </source>
</evidence>
<dbReference type="Gene3D" id="3.30.565.10">
    <property type="entry name" value="Histidine kinase-like ATPase, C-terminal domain"/>
    <property type="match status" value="1"/>
</dbReference>
<keyword evidence="4" id="KW-1185">Reference proteome</keyword>
<dbReference type="RefSeq" id="WP_190210591.1">
    <property type="nucleotide sequence ID" value="NZ_BNBO01000008.1"/>
</dbReference>
<dbReference type="GeneID" id="95352629"/>
<dbReference type="InterPro" id="IPR050267">
    <property type="entry name" value="Anti-sigma-factor_SerPK"/>
</dbReference>
<evidence type="ECO:0000259" key="2">
    <source>
        <dbReference type="Pfam" id="PF13581"/>
    </source>
</evidence>
<dbReference type="InterPro" id="IPR003594">
    <property type="entry name" value="HATPase_dom"/>
</dbReference>
<evidence type="ECO:0000256" key="1">
    <source>
        <dbReference type="ARBA" id="ARBA00022527"/>
    </source>
</evidence>
<sequence length="145" mass="15745">MTVDSVPDHVEPFWFPHSCTILLPAAAIAPKICRDFVTTVLGLIGFGYLAERAALCTSELVTNAHRYAGGLVHLQFTADRTRVRVSVYDSGPERPRLRLATDDQVGGRGLGLVDAVADDWGITDSRSGLPSKGVWFELHTLRAVA</sequence>
<dbReference type="EMBL" id="BNBO01000008">
    <property type="protein sequence ID" value="GHH66969.1"/>
    <property type="molecule type" value="Genomic_DNA"/>
</dbReference>
<dbReference type="PANTHER" id="PTHR35526">
    <property type="entry name" value="ANTI-SIGMA-F FACTOR RSBW-RELATED"/>
    <property type="match status" value="1"/>
</dbReference>
<accession>A0A919KPJ1</accession>
<dbReference type="CDD" id="cd16936">
    <property type="entry name" value="HATPase_RsbW-like"/>
    <property type="match status" value="1"/>
</dbReference>
<dbReference type="PANTHER" id="PTHR35526:SF3">
    <property type="entry name" value="ANTI-SIGMA-F FACTOR RSBW"/>
    <property type="match status" value="1"/>
</dbReference>
<evidence type="ECO:0000313" key="4">
    <source>
        <dbReference type="Proteomes" id="UP000617734"/>
    </source>
</evidence>
<reference evidence="3" key="2">
    <citation type="submission" date="2020-09" db="EMBL/GenBank/DDBJ databases">
        <authorList>
            <person name="Sun Q."/>
            <person name="Ohkuma M."/>
        </authorList>
    </citation>
    <scope>NUCLEOTIDE SEQUENCE</scope>
    <source>
        <strain evidence="3">JCM 4646</strain>
    </source>
</reference>
<gene>
    <name evidence="3" type="ORF">GCM10018781_21560</name>
</gene>
<keyword evidence="1" id="KW-0723">Serine/threonine-protein kinase</keyword>